<dbReference type="InterPro" id="IPR040921">
    <property type="entry name" value="Peptidase_S66C"/>
</dbReference>
<dbReference type="InterPro" id="IPR029062">
    <property type="entry name" value="Class_I_gatase-like"/>
</dbReference>
<dbReference type="GO" id="GO:0008236">
    <property type="term" value="F:serine-type peptidase activity"/>
    <property type="evidence" value="ECO:0007669"/>
    <property type="project" value="UniProtKB-KW"/>
</dbReference>
<keyword evidence="3" id="KW-0645">Protease</keyword>
<dbReference type="SUPFAM" id="SSF52317">
    <property type="entry name" value="Class I glutamine amidotransferase-like"/>
    <property type="match status" value="1"/>
</dbReference>
<dbReference type="Pfam" id="PF02016">
    <property type="entry name" value="Peptidase_S66"/>
    <property type="match status" value="1"/>
</dbReference>
<dbReference type="AlphaFoldDB" id="A0A5K7ZZW7"/>
<evidence type="ECO:0000256" key="6">
    <source>
        <dbReference type="PIRSR" id="PIRSR028757-1"/>
    </source>
</evidence>
<dbReference type="PANTHER" id="PTHR30237:SF2">
    <property type="entry name" value="MUREIN TETRAPEPTIDE CARBOXYPEPTIDASE"/>
    <property type="match status" value="1"/>
</dbReference>
<dbReference type="RefSeq" id="WP_173179966.1">
    <property type="nucleotide sequence ID" value="NZ_AP021876.1"/>
</dbReference>
<comment type="similarity">
    <text evidence="1">Belongs to the peptidase S66 family.</text>
</comment>
<dbReference type="InterPro" id="IPR003507">
    <property type="entry name" value="S66_fam"/>
</dbReference>
<evidence type="ECO:0000256" key="2">
    <source>
        <dbReference type="ARBA" id="ARBA00022645"/>
    </source>
</evidence>
<reference evidence="9 10" key="1">
    <citation type="submission" date="2019-11" db="EMBL/GenBank/DDBJ databases">
        <title>Comparative genomics of hydrocarbon-degrading Desulfosarcina strains.</title>
        <authorList>
            <person name="Watanabe M."/>
            <person name="Kojima H."/>
            <person name="Fukui M."/>
        </authorList>
    </citation>
    <scope>NUCLEOTIDE SEQUENCE [LARGE SCALE GENOMIC DNA]</scope>
    <source>
        <strain evidence="9 10">28bB2T</strain>
    </source>
</reference>
<evidence type="ECO:0000256" key="3">
    <source>
        <dbReference type="ARBA" id="ARBA00022670"/>
    </source>
</evidence>
<feature type="active site" description="Charge relay system" evidence="6">
    <location>
        <position position="211"/>
    </location>
</feature>
<evidence type="ECO:0000256" key="5">
    <source>
        <dbReference type="ARBA" id="ARBA00022825"/>
    </source>
</evidence>
<dbReference type="PIRSF" id="PIRSF028757">
    <property type="entry name" value="LD-carboxypeptidase"/>
    <property type="match status" value="1"/>
</dbReference>
<keyword evidence="5" id="KW-0720">Serine protease</keyword>
<keyword evidence="4" id="KW-0378">Hydrolase</keyword>
<protein>
    <submittedName>
        <fullName evidence="9">Peptidase S66</fullName>
    </submittedName>
</protein>
<dbReference type="CDD" id="cd07025">
    <property type="entry name" value="Peptidase_S66"/>
    <property type="match status" value="1"/>
</dbReference>
<feature type="domain" description="LD-carboxypeptidase N-terminal" evidence="7">
    <location>
        <begin position="22"/>
        <end position="137"/>
    </location>
</feature>
<dbReference type="Gene3D" id="3.40.50.10740">
    <property type="entry name" value="Class I glutamine amidotransferase-like"/>
    <property type="match status" value="1"/>
</dbReference>
<dbReference type="Gene3D" id="3.50.30.60">
    <property type="entry name" value="LD-carboxypeptidase A C-terminal domain-like"/>
    <property type="match status" value="1"/>
</dbReference>
<dbReference type="GO" id="GO:0004180">
    <property type="term" value="F:carboxypeptidase activity"/>
    <property type="evidence" value="ECO:0007669"/>
    <property type="project" value="UniProtKB-KW"/>
</dbReference>
<sequence>MNAPPFLQLNRPRTLKPGDTLGIAAPASPFDKEAFEVGSQVLRAMGFKLVVPPDIFDRDGYLAGTDIRRADRLMRLFSDPGIDGIISARGGYGAMRLLTLIDAAAIARHPKAFVGFSDITVLLDFLTRRCGMVAFHGPTVTTLGHGDPATHERFLSALTTRAPIRLPAEPPRVLSPGRASGRFCCGNLTLFCHLLGTPFQPDFNAAIVLVEDRGESPYRIDRMLTQMRLAGCFDNLAGLALGTFSQCGSNTEVDRIVTDRLGDLDIPILGGFPVGHEGTNTTLPVGIAAVLDTASGTLAFGSPALD</sequence>
<organism evidence="9 10">
    <name type="scientific">Desulfosarcina ovata subsp. sediminis</name>
    <dbReference type="NCBI Taxonomy" id="885957"/>
    <lineage>
        <taxon>Bacteria</taxon>
        <taxon>Pseudomonadati</taxon>
        <taxon>Thermodesulfobacteriota</taxon>
        <taxon>Desulfobacteria</taxon>
        <taxon>Desulfobacterales</taxon>
        <taxon>Desulfosarcinaceae</taxon>
        <taxon>Desulfosarcina</taxon>
    </lineage>
</organism>
<dbReference type="KEGG" id="dov:DSCO28_62060"/>
<dbReference type="InterPro" id="IPR040449">
    <property type="entry name" value="Peptidase_S66_N"/>
</dbReference>
<accession>A0A5K7ZZW7</accession>
<evidence type="ECO:0000259" key="8">
    <source>
        <dbReference type="Pfam" id="PF17676"/>
    </source>
</evidence>
<dbReference type="InterPro" id="IPR027478">
    <property type="entry name" value="LdcA_N"/>
</dbReference>
<evidence type="ECO:0000313" key="10">
    <source>
        <dbReference type="Proteomes" id="UP000425960"/>
    </source>
</evidence>
<feature type="active site" description="Nucleophile" evidence="6">
    <location>
        <position position="117"/>
    </location>
</feature>
<name>A0A5K7ZZW7_9BACT</name>
<feature type="domain" description="LD-carboxypeptidase C-terminal" evidence="8">
    <location>
        <begin position="180"/>
        <end position="290"/>
    </location>
</feature>
<dbReference type="Pfam" id="PF17676">
    <property type="entry name" value="Peptidase_S66C"/>
    <property type="match status" value="1"/>
</dbReference>
<evidence type="ECO:0000256" key="4">
    <source>
        <dbReference type="ARBA" id="ARBA00022801"/>
    </source>
</evidence>
<feature type="active site" description="Charge relay system" evidence="6">
    <location>
        <position position="276"/>
    </location>
</feature>
<dbReference type="SUPFAM" id="SSF141986">
    <property type="entry name" value="LD-carboxypeptidase A C-terminal domain-like"/>
    <property type="match status" value="1"/>
</dbReference>
<evidence type="ECO:0000259" key="7">
    <source>
        <dbReference type="Pfam" id="PF02016"/>
    </source>
</evidence>
<dbReference type="PANTHER" id="PTHR30237">
    <property type="entry name" value="MURAMOYLTETRAPEPTIDE CARBOXYPEPTIDASE"/>
    <property type="match status" value="1"/>
</dbReference>
<gene>
    <name evidence="9" type="ORF">DSCO28_62060</name>
</gene>
<proteinExistence type="inferred from homology"/>
<evidence type="ECO:0000256" key="1">
    <source>
        <dbReference type="ARBA" id="ARBA00010233"/>
    </source>
</evidence>
<keyword evidence="2" id="KW-0121">Carboxypeptidase</keyword>
<dbReference type="GO" id="GO:0006508">
    <property type="term" value="P:proteolysis"/>
    <property type="evidence" value="ECO:0007669"/>
    <property type="project" value="UniProtKB-KW"/>
</dbReference>
<dbReference type="Proteomes" id="UP000425960">
    <property type="component" value="Chromosome"/>
</dbReference>
<dbReference type="EMBL" id="AP021876">
    <property type="protein sequence ID" value="BBO85640.1"/>
    <property type="molecule type" value="Genomic_DNA"/>
</dbReference>
<dbReference type="InterPro" id="IPR027461">
    <property type="entry name" value="Carboxypeptidase_A_C_sf"/>
</dbReference>
<evidence type="ECO:0000313" key="9">
    <source>
        <dbReference type="EMBL" id="BBO85640.1"/>
    </source>
</evidence>